<dbReference type="Proteomes" id="UP000784294">
    <property type="component" value="Unassembled WGS sequence"/>
</dbReference>
<sequence>MGLMFWVSFKGPLSPNTPTTHSDVNSPKFAPHSGPSQRCSCSRYRLFYYRRQENFLLGGGGNTPNALSSIETTNGWHHIEYW</sequence>
<evidence type="ECO:0000256" key="1">
    <source>
        <dbReference type="SAM" id="MobiDB-lite"/>
    </source>
</evidence>
<dbReference type="EMBL" id="CAAALY010248620">
    <property type="protein sequence ID" value="VEL34884.1"/>
    <property type="molecule type" value="Genomic_DNA"/>
</dbReference>
<keyword evidence="3" id="KW-1185">Reference proteome</keyword>
<protein>
    <submittedName>
        <fullName evidence="2">Uncharacterized protein</fullName>
    </submittedName>
</protein>
<evidence type="ECO:0000313" key="3">
    <source>
        <dbReference type="Proteomes" id="UP000784294"/>
    </source>
</evidence>
<comment type="caution">
    <text evidence="2">The sequence shown here is derived from an EMBL/GenBank/DDBJ whole genome shotgun (WGS) entry which is preliminary data.</text>
</comment>
<feature type="compositionally biased region" description="Polar residues" evidence="1">
    <location>
        <begin position="14"/>
        <end position="25"/>
    </location>
</feature>
<dbReference type="AlphaFoldDB" id="A0A448XEP6"/>
<organism evidence="2 3">
    <name type="scientific">Protopolystoma xenopodis</name>
    <dbReference type="NCBI Taxonomy" id="117903"/>
    <lineage>
        <taxon>Eukaryota</taxon>
        <taxon>Metazoa</taxon>
        <taxon>Spiralia</taxon>
        <taxon>Lophotrochozoa</taxon>
        <taxon>Platyhelminthes</taxon>
        <taxon>Monogenea</taxon>
        <taxon>Polyopisthocotylea</taxon>
        <taxon>Polystomatidea</taxon>
        <taxon>Polystomatidae</taxon>
        <taxon>Protopolystoma</taxon>
    </lineage>
</organism>
<name>A0A448XEP6_9PLAT</name>
<reference evidence="2" key="1">
    <citation type="submission" date="2018-11" db="EMBL/GenBank/DDBJ databases">
        <authorList>
            <consortium name="Pathogen Informatics"/>
        </authorList>
    </citation>
    <scope>NUCLEOTIDE SEQUENCE</scope>
</reference>
<accession>A0A448XEP6</accession>
<proteinExistence type="predicted"/>
<evidence type="ECO:0000313" key="2">
    <source>
        <dbReference type="EMBL" id="VEL34884.1"/>
    </source>
</evidence>
<feature type="region of interest" description="Disordered" evidence="1">
    <location>
        <begin position="12"/>
        <end position="37"/>
    </location>
</feature>
<gene>
    <name evidence="2" type="ORF">PXEA_LOCUS28324</name>
</gene>